<evidence type="ECO:0000259" key="2">
    <source>
        <dbReference type="Pfam" id="PF04773"/>
    </source>
</evidence>
<gene>
    <name evidence="3" type="ORF">Pla133_18330</name>
</gene>
<dbReference type="GO" id="GO:0016989">
    <property type="term" value="F:sigma factor antagonist activity"/>
    <property type="evidence" value="ECO:0007669"/>
    <property type="project" value="TreeGrafter"/>
</dbReference>
<dbReference type="RefSeq" id="WP_145064566.1">
    <property type="nucleotide sequence ID" value="NZ_CP036287.1"/>
</dbReference>
<sequence>MTEEHELERLLARHAWSGEIPELPERVVAPVRRPPSPRPWLRPLTLAAVALGVASIGLLWLLTRMVEQVGEVAIEGRSYPVAYLEGGAGSQLRRIERGDTIATGTGERLEIEVGDIGRLFLEPGSRLTVAEPTGEGAKHQLRLDLGTARASIVAQPRAFQLETPAGVAVDLGCVYRTEVRVDGTARVAVESGRVAFERSGQRILVPAGAEVEVATGAVFVLPVWSDDGDAIRELCRQLARPAVSPTGLAAGLVQLEAAGARRGSLALFHLLDHPDQRVRLEAWRVLTRLVDPPVEATRERTLAGEASARRLWERRLPWPG</sequence>
<dbReference type="InterPro" id="IPR012373">
    <property type="entry name" value="Ferrdict_sens_TM"/>
</dbReference>
<organism evidence="3 4">
    <name type="scientific">Engelhardtia mirabilis</name>
    <dbReference type="NCBI Taxonomy" id="2528011"/>
    <lineage>
        <taxon>Bacteria</taxon>
        <taxon>Pseudomonadati</taxon>
        <taxon>Planctomycetota</taxon>
        <taxon>Planctomycetia</taxon>
        <taxon>Planctomycetia incertae sedis</taxon>
        <taxon>Engelhardtia</taxon>
    </lineage>
</organism>
<evidence type="ECO:0000313" key="4">
    <source>
        <dbReference type="Proteomes" id="UP000316921"/>
    </source>
</evidence>
<dbReference type="Gene3D" id="2.60.120.1440">
    <property type="match status" value="1"/>
</dbReference>
<name>A0A518BIE8_9BACT</name>
<protein>
    <submittedName>
        <fullName evidence="3">FecR protein</fullName>
    </submittedName>
</protein>
<proteinExistence type="predicted"/>
<keyword evidence="1" id="KW-1133">Transmembrane helix</keyword>
<reference evidence="3 4" key="1">
    <citation type="submission" date="2019-02" db="EMBL/GenBank/DDBJ databases">
        <title>Deep-cultivation of Planctomycetes and their phenomic and genomic characterization uncovers novel biology.</title>
        <authorList>
            <person name="Wiegand S."/>
            <person name="Jogler M."/>
            <person name="Boedeker C."/>
            <person name="Pinto D."/>
            <person name="Vollmers J."/>
            <person name="Rivas-Marin E."/>
            <person name="Kohn T."/>
            <person name="Peeters S.H."/>
            <person name="Heuer A."/>
            <person name="Rast P."/>
            <person name="Oberbeckmann S."/>
            <person name="Bunk B."/>
            <person name="Jeske O."/>
            <person name="Meyerdierks A."/>
            <person name="Storesund J.E."/>
            <person name="Kallscheuer N."/>
            <person name="Luecker S."/>
            <person name="Lage O.M."/>
            <person name="Pohl T."/>
            <person name="Merkel B.J."/>
            <person name="Hornburger P."/>
            <person name="Mueller R.-W."/>
            <person name="Bruemmer F."/>
            <person name="Labrenz M."/>
            <person name="Spormann A.M."/>
            <person name="Op den Camp H."/>
            <person name="Overmann J."/>
            <person name="Amann R."/>
            <person name="Jetten M.S.M."/>
            <person name="Mascher T."/>
            <person name="Medema M.H."/>
            <person name="Devos D.P."/>
            <person name="Kaster A.-K."/>
            <person name="Ovreas L."/>
            <person name="Rohde M."/>
            <person name="Galperin M.Y."/>
            <person name="Jogler C."/>
        </authorList>
    </citation>
    <scope>NUCLEOTIDE SEQUENCE [LARGE SCALE GENOMIC DNA]</scope>
    <source>
        <strain evidence="3 4">Pla133</strain>
    </source>
</reference>
<keyword evidence="4" id="KW-1185">Reference proteome</keyword>
<dbReference type="EMBL" id="CP036287">
    <property type="protein sequence ID" value="QDU66757.1"/>
    <property type="molecule type" value="Genomic_DNA"/>
</dbReference>
<dbReference type="Pfam" id="PF04773">
    <property type="entry name" value="FecR"/>
    <property type="match status" value="1"/>
</dbReference>
<evidence type="ECO:0000256" key="1">
    <source>
        <dbReference type="SAM" id="Phobius"/>
    </source>
</evidence>
<accession>A0A518BIE8</accession>
<keyword evidence="1" id="KW-0812">Transmembrane</keyword>
<dbReference type="PANTHER" id="PTHR30273">
    <property type="entry name" value="PERIPLASMIC SIGNAL SENSOR AND SIGMA FACTOR ACTIVATOR FECR-RELATED"/>
    <property type="match status" value="1"/>
</dbReference>
<feature type="domain" description="FecR protein" evidence="2">
    <location>
        <begin position="99"/>
        <end position="194"/>
    </location>
</feature>
<feature type="transmembrane region" description="Helical" evidence="1">
    <location>
        <begin position="40"/>
        <end position="62"/>
    </location>
</feature>
<dbReference type="AlphaFoldDB" id="A0A518BIE8"/>
<dbReference type="KEGG" id="pbap:Pla133_18330"/>
<dbReference type="PANTHER" id="PTHR30273:SF2">
    <property type="entry name" value="PROTEIN FECR"/>
    <property type="match status" value="1"/>
</dbReference>
<dbReference type="InterPro" id="IPR006860">
    <property type="entry name" value="FecR"/>
</dbReference>
<evidence type="ECO:0000313" key="3">
    <source>
        <dbReference type="EMBL" id="QDU66757.1"/>
    </source>
</evidence>
<dbReference type="Proteomes" id="UP000316921">
    <property type="component" value="Chromosome"/>
</dbReference>
<keyword evidence="1" id="KW-0472">Membrane</keyword>